<dbReference type="EMBL" id="NPDT01000004">
    <property type="protein sequence ID" value="PJZ65740.1"/>
    <property type="molecule type" value="Genomic_DNA"/>
</dbReference>
<dbReference type="Pfam" id="PF08541">
    <property type="entry name" value="ACP_syn_III_C"/>
    <property type="match status" value="1"/>
</dbReference>
<dbReference type="AlphaFoldDB" id="A0A2M9ZBF1"/>
<comment type="caution">
    <text evidence="5">The sequence shown here is derived from an EMBL/GenBank/DDBJ whole genome shotgun (WGS) entry which is preliminary data.</text>
</comment>
<dbReference type="GO" id="GO:0006633">
    <property type="term" value="P:fatty acid biosynthetic process"/>
    <property type="evidence" value="ECO:0007669"/>
    <property type="project" value="InterPro"/>
</dbReference>
<evidence type="ECO:0008006" key="7">
    <source>
        <dbReference type="Google" id="ProtNLM"/>
    </source>
</evidence>
<dbReference type="Gene3D" id="3.40.47.10">
    <property type="match status" value="1"/>
</dbReference>
<dbReference type="InterPro" id="IPR013747">
    <property type="entry name" value="ACP_syn_III_C"/>
</dbReference>
<feature type="domain" description="Beta-ketoacyl-[acyl-carrier-protein] synthase III C-terminal" evidence="3">
    <location>
        <begin position="301"/>
        <end position="377"/>
    </location>
</feature>
<evidence type="ECO:0000259" key="4">
    <source>
        <dbReference type="Pfam" id="PF08545"/>
    </source>
</evidence>
<keyword evidence="1" id="KW-0808">Transferase</keyword>
<evidence type="ECO:0000313" key="6">
    <source>
        <dbReference type="Proteomes" id="UP000231912"/>
    </source>
</evidence>
<dbReference type="PANTHER" id="PTHR34069:SF2">
    <property type="entry name" value="BETA-KETOACYL-[ACYL-CARRIER-PROTEIN] SYNTHASE III"/>
    <property type="match status" value="1"/>
</dbReference>
<dbReference type="SUPFAM" id="SSF53901">
    <property type="entry name" value="Thiolase-like"/>
    <property type="match status" value="1"/>
</dbReference>
<evidence type="ECO:0000256" key="1">
    <source>
        <dbReference type="ARBA" id="ARBA00022679"/>
    </source>
</evidence>
<evidence type="ECO:0000259" key="3">
    <source>
        <dbReference type="Pfam" id="PF08541"/>
    </source>
</evidence>
<dbReference type="PANTHER" id="PTHR34069">
    <property type="entry name" value="3-OXOACYL-[ACYL-CARRIER-PROTEIN] SYNTHASE 3"/>
    <property type="match status" value="1"/>
</dbReference>
<dbReference type="Proteomes" id="UP000231912">
    <property type="component" value="Unassembled WGS sequence"/>
</dbReference>
<proteinExistence type="predicted"/>
<dbReference type="GO" id="GO:0004315">
    <property type="term" value="F:3-oxoacyl-[acyl-carrier-protein] synthase activity"/>
    <property type="evidence" value="ECO:0007669"/>
    <property type="project" value="InterPro"/>
</dbReference>
<gene>
    <name evidence="5" type="ORF">CH371_12535</name>
</gene>
<dbReference type="GO" id="GO:0044550">
    <property type="term" value="P:secondary metabolite biosynthetic process"/>
    <property type="evidence" value="ECO:0007669"/>
    <property type="project" value="TreeGrafter"/>
</dbReference>
<keyword evidence="2" id="KW-0012">Acyltransferase</keyword>
<accession>A0A2M9ZBF1</accession>
<evidence type="ECO:0000313" key="5">
    <source>
        <dbReference type="EMBL" id="PJZ65740.1"/>
    </source>
</evidence>
<dbReference type="RefSeq" id="WP_100759170.1">
    <property type="nucleotide sequence ID" value="NZ_NPDT01000004.1"/>
</dbReference>
<sequence length="378" mass="41615">MRITRAFSKFKRRDGFGNELPEEKEGKTVRMKKSGLKGGRIPGIRISGTGAAFPSQYGRVWMNEEIHILKYGAKWKEVFSSHSWDPEYYKKRYGFEKRYWVSVPGKAPEKEEATSADLMEEAARIALEEAKLLPEEIDLLICVSTTSPKYTTSLGAILGGRLGIRSASLEMKAGCSSSIYGMVTAFQFLNSGAEHVLVLAGETLSKVANPDPAVLYSASDGGGAVVLSRDKEKDKGVLSWYLDSDGSYTDAMGVPGILPPRGEVRNEEYQFRYGKIPEEFLREAWKKAGNFWKEDGSPSPDYLIPHQVNRNLIRVAAESAGIQEDNILDLVSEIGNCGSSSILIALDRYRRSSNGKNRRILLSAAGGGIAWGGILLQT</sequence>
<organism evidence="5 6">
    <name type="scientific">Leptospira wolffii</name>
    <dbReference type="NCBI Taxonomy" id="409998"/>
    <lineage>
        <taxon>Bacteria</taxon>
        <taxon>Pseudomonadati</taxon>
        <taxon>Spirochaetota</taxon>
        <taxon>Spirochaetia</taxon>
        <taxon>Leptospirales</taxon>
        <taxon>Leptospiraceae</taxon>
        <taxon>Leptospira</taxon>
    </lineage>
</organism>
<protein>
    <recommendedName>
        <fullName evidence="7">3-oxoacyl-ACP synthase</fullName>
    </recommendedName>
</protein>
<dbReference type="Pfam" id="PF08545">
    <property type="entry name" value="ACP_syn_III"/>
    <property type="match status" value="1"/>
</dbReference>
<feature type="domain" description="Beta-ketoacyl-[acyl-carrier-protein] synthase III N-terminal" evidence="4">
    <location>
        <begin position="170"/>
        <end position="246"/>
    </location>
</feature>
<dbReference type="InterPro" id="IPR016039">
    <property type="entry name" value="Thiolase-like"/>
</dbReference>
<reference evidence="5 6" key="1">
    <citation type="submission" date="2017-07" db="EMBL/GenBank/DDBJ databases">
        <title>Leptospira spp. isolated from tropical soils.</title>
        <authorList>
            <person name="Thibeaux R."/>
            <person name="Iraola G."/>
            <person name="Ferres I."/>
            <person name="Bierque E."/>
            <person name="Girault D."/>
            <person name="Soupe-Gilbert M.-E."/>
            <person name="Picardeau M."/>
            <person name="Goarant C."/>
        </authorList>
    </citation>
    <scope>NUCLEOTIDE SEQUENCE [LARGE SCALE GENOMIC DNA]</scope>
    <source>
        <strain evidence="5 6">FH2-C-A2</strain>
    </source>
</reference>
<evidence type="ECO:0000256" key="2">
    <source>
        <dbReference type="ARBA" id="ARBA00023315"/>
    </source>
</evidence>
<name>A0A2M9ZBF1_9LEPT</name>
<dbReference type="InterPro" id="IPR013751">
    <property type="entry name" value="ACP_syn_III_N"/>
</dbReference>